<keyword evidence="2" id="KW-1185">Reference proteome</keyword>
<gene>
    <name evidence="1" type="ORF">MSG28_009260</name>
</gene>
<accession>A0ACC0KXG1</accession>
<comment type="caution">
    <text evidence="1">The sequence shown here is derived from an EMBL/GenBank/DDBJ whole genome shotgun (WGS) entry which is preliminary data.</text>
</comment>
<protein>
    <submittedName>
        <fullName evidence="1">Uncharacterized protein</fullName>
    </submittedName>
</protein>
<dbReference type="Proteomes" id="UP001064048">
    <property type="component" value="Chromosome 15"/>
</dbReference>
<evidence type="ECO:0000313" key="1">
    <source>
        <dbReference type="EMBL" id="KAI8440975.1"/>
    </source>
</evidence>
<proteinExistence type="predicted"/>
<dbReference type="EMBL" id="CM046115">
    <property type="protein sequence ID" value="KAI8440975.1"/>
    <property type="molecule type" value="Genomic_DNA"/>
</dbReference>
<reference evidence="1 2" key="1">
    <citation type="journal article" date="2022" name="Genome Biol. Evol.">
        <title>The Spruce Budworm Genome: Reconstructing the Evolutionary History of Antifreeze Proteins.</title>
        <authorList>
            <person name="Beliveau C."/>
            <person name="Gagne P."/>
            <person name="Picq S."/>
            <person name="Vernygora O."/>
            <person name="Keeling C.I."/>
            <person name="Pinkney K."/>
            <person name="Doucet D."/>
            <person name="Wen F."/>
            <person name="Johnston J.S."/>
            <person name="Maaroufi H."/>
            <person name="Boyle B."/>
            <person name="Laroche J."/>
            <person name="Dewar K."/>
            <person name="Juretic N."/>
            <person name="Blackburn G."/>
            <person name="Nisole A."/>
            <person name="Brunet B."/>
            <person name="Brandao M."/>
            <person name="Lumley L."/>
            <person name="Duan J."/>
            <person name="Quan G."/>
            <person name="Lucarotti C.J."/>
            <person name="Roe A.D."/>
            <person name="Sperling F.A.H."/>
            <person name="Levesque R.C."/>
            <person name="Cusson M."/>
        </authorList>
    </citation>
    <scope>NUCLEOTIDE SEQUENCE [LARGE SCALE GENOMIC DNA]</scope>
    <source>
        <strain evidence="1">Glfc:IPQL:Cfum</strain>
    </source>
</reference>
<evidence type="ECO:0000313" key="2">
    <source>
        <dbReference type="Proteomes" id="UP001064048"/>
    </source>
</evidence>
<organism evidence="1 2">
    <name type="scientific">Choristoneura fumiferana</name>
    <name type="common">Spruce budworm moth</name>
    <name type="synonym">Archips fumiferana</name>
    <dbReference type="NCBI Taxonomy" id="7141"/>
    <lineage>
        <taxon>Eukaryota</taxon>
        <taxon>Metazoa</taxon>
        <taxon>Ecdysozoa</taxon>
        <taxon>Arthropoda</taxon>
        <taxon>Hexapoda</taxon>
        <taxon>Insecta</taxon>
        <taxon>Pterygota</taxon>
        <taxon>Neoptera</taxon>
        <taxon>Endopterygota</taxon>
        <taxon>Lepidoptera</taxon>
        <taxon>Glossata</taxon>
        <taxon>Ditrysia</taxon>
        <taxon>Tortricoidea</taxon>
        <taxon>Tortricidae</taxon>
        <taxon>Tortricinae</taxon>
        <taxon>Choristoneura</taxon>
    </lineage>
</organism>
<sequence>MSKLIPSAAKLLTGNTITKAAAPVATTTKVKYSTKNEATFEIKPYKLHKLDSGPASTATLTSEDALKIYEKLAVLRRLETAAGNLYKEKIIRGFCHLYSGPLVMEMETYRYSGHSMSDPGTSYRTRDEIQEEIDAKVRTEVDEATKQAKSEPEIGIEELSGDIYYNNAEKIIRGMHPEASLQHLEVQPRTRKMLSKFSRSLNLKLNHLIKYVLNPIRQYAEEATVPISSPEVHNFDKSKIPTEVKVTRQEALELYENMVLIRRMETEAANLYKAKKIYGFCHLYVGTEAVGTGIVAAMKPTDNLITSYRCHGIIQQQGKDGPRLVLSELTGKADGLMGGKGGSMHLYVPPHFYGGQGIVGGQVHESFNIASLLKIPVVFVCENNYYGMGTASERSSSSTNYFQAGREIAKVASDYSRSGQGPMIVEMQTYRYYGHSMSDPGVSYRTREEVQAVRKTKDPLNKLKKIIVENKLATDEEIEEINKKAKAACAEAKKAAEAGSEPDAKELYTHLYVKYLEQPRKRTCVG</sequence>
<name>A0ACC0KXG1_CHOFU</name>